<dbReference type="EMBL" id="CH991549">
    <property type="protein sequence ID" value="EDQ89883.1"/>
    <property type="molecule type" value="Genomic_DNA"/>
</dbReference>
<gene>
    <name evidence="1" type="ORF">MONBRDRAFT_24784</name>
</gene>
<dbReference type="OMA" id="RNSAKYD"/>
<sequence>MLRKLVLGAGATVLFGGGVGLGVLVAQTDSTRQVTDEERAVFWRSSGREYDAKVGAAEDGNGITAQRKALMAHARGRTLEVAAGTGRNLQFLLDNSNVREIVLTDAHEGMLQVMANETTPPASQVALDQPPTSPVCNDRPLRVRPCPFLLPRSIR</sequence>
<proteinExistence type="predicted"/>
<evidence type="ECO:0000313" key="1">
    <source>
        <dbReference type="EMBL" id="EDQ89883.1"/>
    </source>
</evidence>
<organism evidence="1 2">
    <name type="scientific">Monosiga brevicollis</name>
    <name type="common">Choanoflagellate</name>
    <dbReference type="NCBI Taxonomy" id="81824"/>
    <lineage>
        <taxon>Eukaryota</taxon>
        <taxon>Choanoflagellata</taxon>
        <taxon>Craspedida</taxon>
        <taxon>Salpingoecidae</taxon>
        <taxon>Monosiga</taxon>
    </lineage>
</organism>
<dbReference type="SUPFAM" id="SSF53335">
    <property type="entry name" value="S-adenosyl-L-methionine-dependent methyltransferases"/>
    <property type="match status" value="1"/>
</dbReference>
<dbReference type="Proteomes" id="UP000001357">
    <property type="component" value="Unassembled WGS sequence"/>
</dbReference>
<dbReference type="InParanoid" id="A9UXQ4"/>
<evidence type="ECO:0000313" key="2">
    <source>
        <dbReference type="Proteomes" id="UP000001357"/>
    </source>
</evidence>
<keyword evidence="2" id="KW-1185">Reference proteome</keyword>
<dbReference type="GeneID" id="5890690"/>
<accession>A9UXQ4</accession>
<dbReference type="AlphaFoldDB" id="A9UXQ4"/>
<dbReference type="RefSeq" id="XP_001745305.1">
    <property type="nucleotide sequence ID" value="XM_001745253.1"/>
</dbReference>
<evidence type="ECO:0008006" key="3">
    <source>
        <dbReference type="Google" id="ProtNLM"/>
    </source>
</evidence>
<dbReference type="STRING" id="81824.A9UXQ4"/>
<protein>
    <recommendedName>
        <fullName evidence="3">Methyltransferase domain-containing protein</fullName>
    </recommendedName>
</protein>
<dbReference type="InterPro" id="IPR029063">
    <property type="entry name" value="SAM-dependent_MTases_sf"/>
</dbReference>
<dbReference type="KEGG" id="mbr:MONBRDRAFT_24784"/>
<name>A9UXQ4_MONBE</name>
<dbReference type="Gene3D" id="3.40.50.150">
    <property type="entry name" value="Vaccinia Virus protein VP39"/>
    <property type="match status" value="1"/>
</dbReference>
<reference evidence="1 2" key="1">
    <citation type="journal article" date="2008" name="Nature">
        <title>The genome of the choanoflagellate Monosiga brevicollis and the origin of metazoans.</title>
        <authorList>
            <consortium name="JGI Sequencing"/>
            <person name="King N."/>
            <person name="Westbrook M.J."/>
            <person name="Young S.L."/>
            <person name="Kuo A."/>
            <person name="Abedin M."/>
            <person name="Chapman J."/>
            <person name="Fairclough S."/>
            <person name="Hellsten U."/>
            <person name="Isogai Y."/>
            <person name="Letunic I."/>
            <person name="Marr M."/>
            <person name="Pincus D."/>
            <person name="Putnam N."/>
            <person name="Rokas A."/>
            <person name="Wright K.J."/>
            <person name="Zuzow R."/>
            <person name="Dirks W."/>
            <person name="Good M."/>
            <person name="Goodstein D."/>
            <person name="Lemons D."/>
            <person name="Li W."/>
            <person name="Lyons J.B."/>
            <person name="Morris A."/>
            <person name="Nichols S."/>
            <person name="Richter D.J."/>
            <person name="Salamov A."/>
            <person name="Bork P."/>
            <person name="Lim W.A."/>
            <person name="Manning G."/>
            <person name="Miller W.T."/>
            <person name="McGinnis W."/>
            <person name="Shapiro H."/>
            <person name="Tjian R."/>
            <person name="Grigoriev I.V."/>
            <person name="Rokhsar D."/>
        </authorList>
    </citation>
    <scope>NUCLEOTIDE SEQUENCE [LARGE SCALE GENOMIC DNA]</scope>
    <source>
        <strain evidence="2">MX1 / ATCC 50154</strain>
    </source>
</reference>